<reference evidence="7 8" key="1">
    <citation type="journal article" date="2019" name="Nat. Ecol. Evol.">
        <title>Megaphylogeny resolves global patterns of mushroom evolution.</title>
        <authorList>
            <person name="Varga T."/>
            <person name="Krizsan K."/>
            <person name="Foldi C."/>
            <person name="Dima B."/>
            <person name="Sanchez-Garcia M."/>
            <person name="Sanchez-Ramirez S."/>
            <person name="Szollosi G.J."/>
            <person name="Szarkandi J.G."/>
            <person name="Papp V."/>
            <person name="Albert L."/>
            <person name="Andreopoulos W."/>
            <person name="Angelini C."/>
            <person name="Antonin V."/>
            <person name="Barry K.W."/>
            <person name="Bougher N.L."/>
            <person name="Buchanan P."/>
            <person name="Buyck B."/>
            <person name="Bense V."/>
            <person name="Catcheside P."/>
            <person name="Chovatia M."/>
            <person name="Cooper J."/>
            <person name="Damon W."/>
            <person name="Desjardin D."/>
            <person name="Finy P."/>
            <person name="Geml J."/>
            <person name="Haridas S."/>
            <person name="Hughes K."/>
            <person name="Justo A."/>
            <person name="Karasinski D."/>
            <person name="Kautmanova I."/>
            <person name="Kiss B."/>
            <person name="Kocsube S."/>
            <person name="Kotiranta H."/>
            <person name="LaButti K.M."/>
            <person name="Lechner B.E."/>
            <person name="Liimatainen K."/>
            <person name="Lipzen A."/>
            <person name="Lukacs Z."/>
            <person name="Mihaltcheva S."/>
            <person name="Morgado L.N."/>
            <person name="Niskanen T."/>
            <person name="Noordeloos M.E."/>
            <person name="Ohm R.A."/>
            <person name="Ortiz-Santana B."/>
            <person name="Ovrebo C."/>
            <person name="Racz N."/>
            <person name="Riley R."/>
            <person name="Savchenko A."/>
            <person name="Shiryaev A."/>
            <person name="Soop K."/>
            <person name="Spirin V."/>
            <person name="Szebenyi C."/>
            <person name="Tomsovsky M."/>
            <person name="Tulloss R.E."/>
            <person name="Uehling J."/>
            <person name="Grigoriev I.V."/>
            <person name="Vagvolgyi C."/>
            <person name="Papp T."/>
            <person name="Martin F.M."/>
            <person name="Miettinen O."/>
            <person name="Hibbett D.S."/>
            <person name="Nagy L.G."/>
        </authorList>
    </citation>
    <scope>NUCLEOTIDE SEQUENCE [LARGE SCALE GENOMIC DNA]</scope>
    <source>
        <strain evidence="7 8">CBS 166.37</strain>
    </source>
</reference>
<sequence length="557" mass="59393">MESNTTLTSPKVTNFSTFASNDTLRLEESTEKNEDAPVPRDFRFWGVFVALAVSSFTSALDLTAVSTALPVIVNDLKGSEFVWVASAYALCSTAFLPMSGGLAQVFGRRSVMLVSLFLFGLGSILCGAAPSLNFLIAGRELVVQGLGGGGITALTQIIVSDLVSLQERGTFNGLVVLAWAIASFIGPVIGGALAEGGAWRWLFYLNIFTSAISAILVLLLLRLKTPEGTIKEKLGRMDWIGNFLVIAASSSCIIALTWGGVQYSWSSPKVLGPLIVGIIGLGIFFFYEANYATYPIVPFKLLSNVTGLSGYLQTFISAIVLIGAVYYIPVYFQACLGRSPIQSGVDIFALGFILAPMNVVTGLTVTLSKRYRPQLWLGWAVIMISAGLLSTLHATTSRSAALGFEALMGIGLGMIISGTYFPVLAPLPVSENAHALAFFIFVRNFGQVWGVTIGSTILQNYLTRNLPATFIGAFPQGSAVAYSVIPLLDKLPPTLAAETREAFAAGLSLFWKVIIGVGGTGLLTSLLMRHIPLHAATDEKWGVAQSENKPNAADEKV</sequence>
<dbReference type="Proteomes" id="UP000308652">
    <property type="component" value="Unassembled WGS sequence"/>
</dbReference>
<evidence type="ECO:0000259" key="6">
    <source>
        <dbReference type="PROSITE" id="PS50850"/>
    </source>
</evidence>
<accession>A0A5C3LSY8</accession>
<organism evidence="7 8">
    <name type="scientific">Crucibulum laeve</name>
    <dbReference type="NCBI Taxonomy" id="68775"/>
    <lineage>
        <taxon>Eukaryota</taxon>
        <taxon>Fungi</taxon>
        <taxon>Dikarya</taxon>
        <taxon>Basidiomycota</taxon>
        <taxon>Agaricomycotina</taxon>
        <taxon>Agaricomycetes</taxon>
        <taxon>Agaricomycetidae</taxon>
        <taxon>Agaricales</taxon>
        <taxon>Agaricineae</taxon>
        <taxon>Nidulariaceae</taxon>
        <taxon>Crucibulum</taxon>
    </lineage>
</organism>
<feature type="transmembrane region" description="Helical" evidence="5">
    <location>
        <begin position="81"/>
        <end position="99"/>
    </location>
</feature>
<dbReference type="AlphaFoldDB" id="A0A5C3LSY8"/>
<feature type="transmembrane region" description="Helical" evidence="5">
    <location>
        <begin position="44"/>
        <end position="69"/>
    </location>
</feature>
<dbReference type="InterPro" id="IPR036259">
    <property type="entry name" value="MFS_trans_sf"/>
</dbReference>
<feature type="transmembrane region" description="Helical" evidence="5">
    <location>
        <begin position="270"/>
        <end position="287"/>
    </location>
</feature>
<dbReference type="PROSITE" id="PS50850">
    <property type="entry name" value="MFS"/>
    <property type="match status" value="1"/>
</dbReference>
<dbReference type="PANTHER" id="PTHR23501:SF102">
    <property type="entry name" value="DRUG TRANSPORTER, PUTATIVE (AFU_ORTHOLOGUE AFUA_3G08530)-RELATED"/>
    <property type="match status" value="1"/>
</dbReference>
<dbReference type="Gene3D" id="1.20.1250.20">
    <property type="entry name" value="MFS general substrate transporter like domains"/>
    <property type="match status" value="1"/>
</dbReference>
<dbReference type="Pfam" id="PF07690">
    <property type="entry name" value="MFS_1"/>
    <property type="match status" value="1"/>
</dbReference>
<dbReference type="GO" id="GO:0022857">
    <property type="term" value="F:transmembrane transporter activity"/>
    <property type="evidence" value="ECO:0007669"/>
    <property type="project" value="InterPro"/>
</dbReference>
<dbReference type="EMBL" id="ML213625">
    <property type="protein sequence ID" value="TFK35058.1"/>
    <property type="molecule type" value="Genomic_DNA"/>
</dbReference>
<keyword evidence="4 5" id="KW-0472">Membrane</keyword>
<feature type="transmembrane region" description="Helical" evidence="5">
    <location>
        <begin position="400"/>
        <end position="423"/>
    </location>
</feature>
<feature type="transmembrane region" description="Helical" evidence="5">
    <location>
        <begin position="435"/>
        <end position="458"/>
    </location>
</feature>
<dbReference type="PRINTS" id="PR01036">
    <property type="entry name" value="TCRTETB"/>
</dbReference>
<feature type="transmembrane region" description="Helical" evidence="5">
    <location>
        <begin position="141"/>
        <end position="159"/>
    </location>
</feature>
<name>A0A5C3LSY8_9AGAR</name>
<feature type="domain" description="Major facilitator superfamily (MFS) profile" evidence="6">
    <location>
        <begin position="47"/>
        <end position="501"/>
    </location>
</feature>
<dbReference type="STRING" id="68775.A0A5C3LSY8"/>
<keyword evidence="3 5" id="KW-1133">Transmembrane helix</keyword>
<feature type="transmembrane region" description="Helical" evidence="5">
    <location>
        <begin position="201"/>
        <end position="221"/>
    </location>
</feature>
<dbReference type="GO" id="GO:0005886">
    <property type="term" value="C:plasma membrane"/>
    <property type="evidence" value="ECO:0007669"/>
    <property type="project" value="TreeGrafter"/>
</dbReference>
<comment type="subcellular location">
    <subcellularLocation>
        <location evidence="1">Membrane</location>
        <topology evidence="1">Multi-pass membrane protein</topology>
    </subcellularLocation>
</comment>
<protein>
    <submittedName>
        <fullName evidence="7">MFS general substrate transporter</fullName>
    </submittedName>
</protein>
<feature type="transmembrane region" description="Helical" evidence="5">
    <location>
        <begin position="375"/>
        <end position="394"/>
    </location>
</feature>
<evidence type="ECO:0000256" key="5">
    <source>
        <dbReference type="SAM" id="Phobius"/>
    </source>
</evidence>
<dbReference type="InterPro" id="IPR011701">
    <property type="entry name" value="MFS"/>
</dbReference>
<feature type="transmembrane region" description="Helical" evidence="5">
    <location>
        <begin position="242"/>
        <end position="264"/>
    </location>
</feature>
<feature type="transmembrane region" description="Helical" evidence="5">
    <location>
        <begin position="509"/>
        <end position="528"/>
    </location>
</feature>
<evidence type="ECO:0000256" key="1">
    <source>
        <dbReference type="ARBA" id="ARBA00004141"/>
    </source>
</evidence>
<keyword evidence="8" id="KW-1185">Reference proteome</keyword>
<evidence type="ECO:0000256" key="2">
    <source>
        <dbReference type="ARBA" id="ARBA00022692"/>
    </source>
</evidence>
<dbReference type="SUPFAM" id="SSF103473">
    <property type="entry name" value="MFS general substrate transporter"/>
    <property type="match status" value="1"/>
</dbReference>
<evidence type="ECO:0000313" key="8">
    <source>
        <dbReference type="Proteomes" id="UP000308652"/>
    </source>
</evidence>
<evidence type="ECO:0000256" key="3">
    <source>
        <dbReference type="ARBA" id="ARBA00022989"/>
    </source>
</evidence>
<dbReference type="PANTHER" id="PTHR23501">
    <property type="entry name" value="MAJOR FACILITATOR SUPERFAMILY"/>
    <property type="match status" value="1"/>
</dbReference>
<gene>
    <name evidence="7" type="ORF">BDQ12DRAFT_760583</name>
</gene>
<evidence type="ECO:0000256" key="4">
    <source>
        <dbReference type="ARBA" id="ARBA00023136"/>
    </source>
</evidence>
<dbReference type="InterPro" id="IPR020846">
    <property type="entry name" value="MFS_dom"/>
</dbReference>
<dbReference type="OrthoDB" id="3437016at2759"/>
<feature type="transmembrane region" description="Helical" evidence="5">
    <location>
        <begin position="111"/>
        <end position="135"/>
    </location>
</feature>
<feature type="transmembrane region" description="Helical" evidence="5">
    <location>
        <begin position="171"/>
        <end position="189"/>
    </location>
</feature>
<proteinExistence type="predicted"/>
<keyword evidence="2 5" id="KW-0812">Transmembrane</keyword>
<evidence type="ECO:0000313" key="7">
    <source>
        <dbReference type="EMBL" id="TFK35058.1"/>
    </source>
</evidence>
<feature type="transmembrane region" description="Helical" evidence="5">
    <location>
        <begin position="308"/>
        <end position="328"/>
    </location>
</feature>
<feature type="transmembrane region" description="Helical" evidence="5">
    <location>
        <begin position="348"/>
        <end position="368"/>
    </location>
</feature>